<reference evidence="2 3" key="1">
    <citation type="journal article" date="2021" name="Elife">
        <title>Chloroplast acquisition without the gene transfer in kleptoplastic sea slugs, Plakobranchus ocellatus.</title>
        <authorList>
            <person name="Maeda T."/>
            <person name="Takahashi S."/>
            <person name="Yoshida T."/>
            <person name="Shimamura S."/>
            <person name="Takaki Y."/>
            <person name="Nagai Y."/>
            <person name="Toyoda A."/>
            <person name="Suzuki Y."/>
            <person name="Arimoto A."/>
            <person name="Ishii H."/>
            <person name="Satoh N."/>
            <person name="Nishiyama T."/>
            <person name="Hasebe M."/>
            <person name="Maruyama T."/>
            <person name="Minagawa J."/>
            <person name="Obokata J."/>
            <person name="Shigenobu S."/>
        </authorList>
    </citation>
    <scope>NUCLEOTIDE SEQUENCE [LARGE SCALE GENOMIC DNA]</scope>
</reference>
<dbReference type="EMBL" id="BMAT01012831">
    <property type="protein sequence ID" value="GFS00057.1"/>
    <property type="molecule type" value="Genomic_DNA"/>
</dbReference>
<feature type="region of interest" description="Disordered" evidence="1">
    <location>
        <begin position="67"/>
        <end position="101"/>
    </location>
</feature>
<evidence type="ECO:0000313" key="3">
    <source>
        <dbReference type="Proteomes" id="UP000762676"/>
    </source>
</evidence>
<sequence length="101" mass="11694">MRKVDIRTMSVTDSGLPELVVTTEVLMDRDRYREIGLLNRITNTRKGKEIRVTSYAIAVMVTVTARCSARPSSRTRSRRKDGHNANNHPRLRVDMLQRRLQ</sequence>
<evidence type="ECO:0000313" key="2">
    <source>
        <dbReference type="EMBL" id="GFS00057.1"/>
    </source>
</evidence>
<proteinExistence type="predicted"/>
<name>A0AAV4HTF4_9GAST</name>
<protein>
    <submittedName>
        <fullName evidence="2">Uncharacterized protein</fullName>
    </submittedName>
</protein>
<feature type="compositionally biased region" description="Basic and acidic residues" evidence="1">
    <location>
        <begin position="91"/>
        <end position="101"/>
    </location>
</feature>
<accession>A0AAV4HTF4</accession>
<evidence type="ECO:0000256" key="1">
    <source>
        <dbReference type="SAM" id="MobiDB-lite"/>
    </source>
</evidence>
<keyword evidence="3" id="KW-1185">Reference proteome</keyword>
<gene>
    <name evidence="2" type="ORF">ElyMa_006388700</name>
</gene>
<organism evidence="2 3">
    <name type="scientific">Elysia marginata</name>
    <dbReference type="NCBI Taxonomy" id="1093978"/>
    <lineage>
        <taxon>Eukaryota</taxon>
        <taxon>Metazoa</taxon>
        <taxon>Spiralia</taxon>
        <taxon>Lophotrochozoa</taxon>
        <taxon>Mollusca</taxon>
        <taxon>Gastropoda</taxon>
        <taxon>Heterobranchia</taxon>
        <taxon>Euthyneura</taxon>
        <taxon>Panpulmonata</taxon>
        <taxon>Sacoglossa</taxon>
        <taxon>Placobranchoidea</taxon>
        <taxon>Plakobranchidae</taxon>
        <taxon>Elysia</taxon>
    </lineage>
</organism>
<dbReference type="AlphaFoldDB" id="A0AAV4HTF4"/>
<dbReference type="Proteomes" id="UP000762676">
    <property type="component" value="Unassembled WGS sequence"/>
</dbReference>
<comment type="caution">
    <text evidence="2">The sequence shown here is derived from an EMBL/GenBank/DDBJ whole genome shotgun (WGS) entry which is preliminary data.</text>
</comment>